<comment type="caution">
    <text evidence="1">The sequence shown here is derived from an EMBL/GenBank/DDBJ whole genome shotgun (WGS) entry which is preliminary data.</text>
</comment>
<evidence type="ECO:0008006" key="3">
    <source>
        <dbReference type="Google" id="ProtNLM"/>
    </source>
</evidence>
<name>A0AB34APC2_STAUR</name>
<dbReference type="EMBL" id="BKAW01000009">
    <property type="protein sequence ID" value="GEQ03637.1"/>
    <property type="molecule type" value="Genomic_DNA"/>
</dbReference>
<dbReference type="Proteomes" id="UP000321839">
    <property type="component" value="Unassembled WGS sequence"/>
</dbReference>
<keyword evidence="2" id="KW-1185">Reference proteome</keyword>
<dbReference type="AlphaFoldDB" id="A0AB34APC2"/>
<organism evidence="1 2">
    <name type="scientific">Staphylococcus ureilyticus</name>
    <name type="common">Staphylococcus cohnii subsp. urealyticus</name>
    <dbReference type="NCBI Taxonomy" id="94138"/>
    <lineage>
        <taxon>Bacteria</taxon>
        <taxon>Bacillati</taxon>
        <taxon>Bacillota</taxon>
        <taxon>Bacilli</taxon>
        <taxon>Bacillales</taxon>
        <taxon>Staphylococcaceae</taxon>
        <taxon>Staphylococcus</taxon>
        <taxon>Staphylococcus cohnii species complex</taxon>
    </lineage>
</organism>
<accession>A0AB34APC2</accession>
<protein>
    <recommendedName>
        <fullName evidence="3">N-acetyltransferase domain-containing protein</fullName>
    </recommendedName>
</protein>
<evidence type="ECO:0000313" key="1">
    <source>
        <dbReference type="EMBL" id="GEQ03637.1"/>
    </source>
</evidence>
<proteinExistence type="predicted"/>
<reference evidence="1 2" key="1">
    <citation type="submission" date="2019-07" db="EMBL/GenBank/DDBJ databases">
        <title>Whole genome shotgun sequence of Staphylococcus cohnii subsp. urealyticus NBRC 109766.</title>
        <authorList>
            <person name="Hosoyama A."/>
            <person name="Uohara A."/>
            <person name="Ohji S."/>
            <person name="Ichikawa N."/>
        </authorList>
    </citation>
    <scope>NUCLEOTIDE SEQUENCE [LARGE SCALE GENOMIC DNA]</scope>
    <source>
        <strain evidence="1 2">NBRC 109766</strain>
    </source>
</reference>
<gene>
    <name evidence="1" type="ORF">SCO02_20780</name>
</gene>
<sequence length="39" mass="4441">MHLISTHGVEGLYQKLGFRKLKTGMAIYANQKLKGEYTD</sequence>
<evidence type="ECO:0000313" key="2">
    <source>
        <dbReference type="Proteomes" id="UP000321839"/>
    </source>
</evidence>